<protein>
    <submittedName>
        <fullName evidence="1">Uncharacterized protein</fullName>
    </submittedName>
</protein>
<comment type="caution">
    <text evidence="1">The sequence shown here is derived from an EMBL/GenBank/DDBJ whole genome shotgun (WGS) entry which is preliminary data.</text>
</comment>
<organism evidence="1 2">
    <name type="scientific">Dreissena polymorpha</name>
    <name type="common">Zebra mussel</name>
    <name type="synonym">Mytilus polymorpha</name>
    <dbReference type="NCBI Taxonomy" id="45954"/>
    <lineage>
        <taxon>Eukaryota</taxon>
        <taxon>Metazoa</taxon>
        <taxon>Spiralia</taxon>
        <taxon>Lophotrochozoa</taxon>
        <taxon>Mollusca</taxon>
        <taxon>Bivalvia</taxon>
        <taxon>Autobranchia</taxon>
        <taxon>Heteroconchia</taxon>
        <taxon>Euheterodonta</taxon>
        <taxon>Imparidentia</taxon>
        <taxon>Neoheterodontei</taxon>
        <taxon>Myida</taxon>
        <taxon>Dreissenoidea</taxon>
        <taxon>Dreissenidae</taxon>
        <taxon>Dreissena</taxon>
    </lineage>
</organism>
<dbReference type="EMBL" id="JAIWYP010000005">
    <property type="protein sequence ID" value="KAH3827425.1"/>
    <property type="molecule type" value="Genomic_DNA"/>
</dbReference>
<reference evidence="1" key="1">
    <citation type="journal article" date="2019" name="bioRxiv">
        <title>The Genome of the Zebra Mussel, Dreissena polymorpha: A Resource for Invasive Species Research.</title>
        <authorList>
            <person name="McCartney M.A."/>
            <person name="Auch B."/>
            <person name="Kono T."/>
            <person name="Mallez S."/>
            <person name="Zhang Y."/>
            <person name="Obille A."/>
            <person name="Becker A."/>
            <person name="Abrahante J.E."/>
            <person name="Garbe J."/>
            <person name="Badalamenti J.P."/>
            <person name="Herman A."/>
            <person name="Mangelson H."/>
            <person name="Liachko I."/>
            <person name="Sullivan S."/>
            <person name="Sone E.D."/>
            <person name="Koren S."/>
            <person name="Silverstein K.A.T."/>
            <person name="Beckman K.B."/>
            <person name="Gohl D.M."/>
        </authorList>
    </citation>
    <scope>NUCLEOTIDE SEQUENCE</scope>
    <source>
        <strain evidence="1">Duluth1</strain>
        <tissue evidence="1">Whole animal</tissue>
    </source>
</reference>
<evidence type="ECO:0000313" key="1">
    <source>
        <dbReference type="EMBL" id="KAH3827425.1"/>
    </source>
</evidence>
<gene>
    <name evidence="1" type="ORF">DPMN_129362</name>
</gene>
<keyword evidence="2" id="KW-1185">Reference proteome</keyword>
<sequence>MVLTSRIVTDQHDSFELPKTAVLASRSAKDIRKSYTDPHRATLRLYGSHAGSSRI</sequence>
<reference evidence="1" key="2">
    <citation type="submission" date="2020-11" db="EMBL/GenBank/DDBJ databases">
        <authorList>
            <person name="McCartney M.A."/>
            <person name="Auch B."/>
            <person name="Kono T."/>
            <person name="Mallez S."/>
            <person name="Becker A."/>
            <person name="Gohl D.M."/>
            <person name="Silverstein K.A.T."/>
            <person name="Koren S."/>
            <person name="Bechman K.B."/>
            <person name="Herman A."/>
            <person name="Abrahante J.E."/>
            <person name="Garbe J."/>
        </authorList>
    </citation>
    <scope>NUCLEOTIDE SEQUENCE</scope>
    <source>
        <strain evidence="1">Duluth1</strain>
        <tissue evidence="1">Whole animal</tissue>
    </source>
</reference>
<dbReference type="AlphaFoldDB" id="A0A9D4H2L0"/>
<evidence type="ECO:0000313" key="2">
    <source>
        <dbReference type="Proteomes" id="UP000828390"/>
    </source>
</evidence>
<accession>A0A9D4H2L0</accession>
<dbReference type="Proteomes" id="UP000828390">
    <property type="component" value="Unassembled WGS sequence"/>
</dbReference>
<name>A0A9D4H2L0_DREPO</name>
<proteinExistence type="predicted"/>